<dbReference type="PANTHER" id="PTHR31949:SF20">
    <property type="entry name" value="OS01G0141900 PROTEIN"/>
    <property type="match status" value="1"/>
</dbReference>
<dbReference type="GO" id="GO:0043622">
    <property type="term" value="P:cortical microtubule organization"/>
    <property type="evidence" value="ECO:0007669"/>
    <property type="project" value="TreeGrafter"/>
</dbReference>
<proteinExistence type="predicted"/>
<feature type="compositionally biased region" description="Polar residues" evidence="1">
    <location>
        <begin position="146"/>
        <end position="157"/>
    </location>
</feature>
<dbReference type="AlphaFoldDB" id="A0AAN7LGB5"/>
<sequence length="551" mass="59123">MNGSFRGREPQMLGQRRLQMMKDKEEDLQLFLEIRKRGKERNDLLLNNAEEFDDPLVSKPGNPPIFDLAPSLPPRKPTDDFLDADGDKNDYDWLLTPPDTPLFPSMEMESEKRHGSPKAQPTILKSRLGNAQAEHVNERYLMPRQPVSSPGLNSSVTGARRPSSSGGPGSRPASPASRSTVAASSKPSRSSTPTSRPTQSSTRSIVPSSKPSQSTTKPAASSTKPTIPPRSSTPSRSTARSSTPTSKARVPPPKPASRSATPTRQPSNPSSAPTISVPLSKSSSLVGKLSAAATSRNPVPSCGASPTVKPRPWKPSEMPGFASEVSPNLRASLHEKPLSATRGRPGAPSSRSSSIEPMRPRRQSCSPSRGHLSNGVLHPSGSSVPAMGRNLTKINDNVSPVLIGSKMVERVVNMRKLAPPRQEDKHSPHSNLSGKSASSPDSSGFGLTLSKKSLDMAIRHMDIRRIIPGNLQPLMKNMSTPSIYSVRPGPGLSRNSRTMNVLNSPLVTSNNANSEVSTNNNGLCGHGPEIENDMDNEKDRLCPAIARGQRL</sequence>
<name>A0AAN7LGB5_TRANT</name>
<feature type="compositionally biased region" description="Low complexity" evidence="1">
    <location>
        <begin position="508"/>
        <end position="521"/>
    </location>
</feature>
<evidence type="ECO:0000256" key="1">
    <source>
        <dbReference type="SAM" id="MobiDB-lite"/>
    </source>
</evidence>
<evidence type="ECO:0000313" key="3">
    <source>
        <dbReference type="Proteomes" id="UP001346149"/>
    </source>
</evidence>
<feature type="compositionally biased region" description="Low complexity" evidence="1">
    <location>
        <begin position="342"/>
        <end position="357"/>
    </location>
</feature>
<evidence type="ECO:0000313" key="2">
    <source>
        <dbReference type="EMBL" id="KAK4783764.1"/>
    </source>
</evidence>
<organism evidence="2 3">
    <name type="scientific">Trapa natans</name>
    <name type="common">Water chestnut</name>
    <dbReference type="NCBI Taxonomy" id="22666"/>
    <lineage>
        <taxon>Eukaryota</taxon>
        <taxon>Viridiplantae</taxon>
        <taxon>Streptophyta</taxon>
        <taxon>Embryophyta</taxon>
        <taxon>Tracheophyta</taxon>
        <taxon>Spermatophyta</taxon>
        <taxon>Magnoliopsida</taxon>
        <taxon>eudicotyledons</taxon>
        <taxon>Gunneridae</taxon>
        <taxon>Pentapetalae</taxon>
        <taxon>rosids</taxon>
        <taxon>malvids</taxon>
        <taxon>Myrtales</taxon>
        <taxon>Lythraceae</taxon>
        <taxon>Trapa</taxon>
    </lineage>
</organism>
<feature type="compositionally biased region" description="Low complexity" evidence="1">
    <location>
        <begin position="433"/>
        <end position="446"/>
    </location>
</feature>
<feature type="compositionally biased region" description="Polar residues" evidence="1">
    <location>
        <begin position="258"/>
        <end position="274"/>
    </location>
</feature>
<comment type="caution">
    <text evidence="2">The sequence shown here is derived from an EMBL/GenBank/DDBJ whole genome shotgun (WGS) entry which is preliminary data.</text>
</comment>
<dbReference type="EMBL" id="JAXQNO010000014">
    <property type="protein sequence ID" value="KAK4783764.1"/>
    <property type="molecule type" value="Genomic_DNA"/>
</dbReference>
<feature type="compositionally biased region" description="Low complexity" evidence="1">
    <location>
        <begin position="276"/>
        <end position="293"/>
    </location>
</feature>
<reference evidence="2 3" key="1">
    <citation type="journal article" date="2023" name="Hortic Res">
        <title>Pangenome of water caltrop reveals structural variations and asymmetric subgenome divergence after allopolyploidization.</title>
        <authorList>
            <person name="Zhang X."/>
            <person name="Chen Y."/>
            <person name="Wang L."/>
            <person name="Yuan Y."/>
            <person name="Fang M."/>
            <person name="Shi L."/>
            <person name="Lu R."/>
            <person name="Comes H.P."/>
            <person name="Ma Y."/>
            <person name="Chen Y."/>
            <person name="Huang G."/>
            <person name="Zhou Y."/>
            <person name="Zheng Z."/>
            <person name="Qiu Y."/>
        </authorList>
    </citation>
    <scope>NUCLEOTIDE SEQUENCE [LARGE SCALE GENOMIC DNA]</scope>
    <source>
        <strain evidence="2">F231</strain>
    </source>
</reference>
<keyword evidence="3" id="KW-1185">Reference proteome</keyword>
<gene>
    <name evidence="2" type="ORF">SAY86_018132</name>
</gene>
<dbReference type="Proteomes" id="UP001346149">
    <property type="component" value="Unassembled WGS sequence"/>
</dbReference>
<dbReference type="PANTHER" id="PTHR31949">
    <property type="entry name" value="GASTRIC MUCIN-LIKE PROTEIN"/>
    <property type="match status" value="1"/>
</dbReference>
<dbReference type="GO" id="GO:0055028">
    <property type="term" value="C:cortical microtubule"/>
    <property type="evidence" value="ECO:0007669"/>
    <property type="project" value="TreeGrafter"/>
</dbReference>
<protein>
    <submittedName>
        <fullName evidence="2">Uncharacterized protein</fullName>
    </submittedName>
</protein>
<accession>A0AAN7LGB5</accession>
<feature type="region of interest" description="Disordered" evidence="1">
    <location>
        <begin position="418"/>
        <end position="446"/>
    </location>
</feature>
<feature type="region of interest" description="Disordered" evidence="1">
    <location>
        <begin position="508"/>
        <end position="537"/>
    </location>
</feature>
<feature type="compositionally biased region" description="Low complexity" evidence="1">
    <location>
        <begin position="158"/>
        <end position="249"/>
    </location>
</feature>
<feature type="region of interest" description="Disordered" evidence="1">
    <location>
        <begin position="53"/>
        <end position="390"/>
    </location>
</feature>